<dbReference type="RefSeq" id="WP_243646194.1">
    <property type="nucleotide sequence ID" value="NZ_SMBZ01000093.1"/>
</dbReference>
<dbReference type="Gene3D" id="3.40.50.300">
    <property type="entry name" value="P-loop containing nucleotide triphosphate hydrolases"/>
    <property type="match status" value="1"/>
</dbReference>
<dbReference type="CDD" id="cd00009">
    <property type="entry name" value="AAA"/>
    <property type="match status" value="1"/>
</dbReference>
<sequence length="270" mass="31253">MINPDVAGYCQQHHYNKKQMEKQKQEIKQLCSSFRLSAIGANLEEIIAEAEQDNLGFVQYTLKLFKSEADHRQSRDQIRRTKEAGLPRNNNLNLYQTERNGLKSERLAQLRELNWIDQLFNIVLMGPSGTGKTALAAGLCMDAVKAGYKVYFRTMDEILNTLKTKDFVKSKMVEYKKLIKANLIVLDDIMLFPLEKNMAVAFFNFINQIYEQTSIIITTNKKPTEWAKMLDDEVIATALLDRLLFRCEVINLTGESYRMENRKTFFEPSN</sequence>
<comment type="caution">
    <text evidence="5">The sequence shown here is derived from an EMBL/GenBank/DDBJ whole genome shotgun (WGS) entry which is preliminary data.</text>
</comment>
<dbReference type="InterPro" id="IPR047661">
    <property type="entry name" value="IstB"/>
</dbReference>
<organism evidence="5 6">
    <name type="scientific">Sphingobacterium alimentarium</name>
    <dbReference type="NCBI Taxonomy" id="797292"/>
    <lineage>
        <taxon>Bacteria</taxon>
        <taxon>Pseudomonadati</taxon>
        <taxon>Bacteroidota</taxon>
        <taxon>Sphingobacteriia</taxon>
        <taxon>Sphingobacteriales</taxon>
        <taxon>Sphingobacteriaceae</taxon>
        <taxon>Sphingobacterium</taxon>
    </lineage>
</organism>
<dbReference type="InterPro" id="IPR002611">
    <property type="entry name" value="IstB_ATP-bd"/>
</dbReference>
<dbReference type="SMART" id="SM00382">
    <property type="entry name" value="AAA"/>
    <property type="match status" value="1"/>
</dbReference>
<dbReference type="InterPro" id="IPR028350">
    <property type="entry name" value="DNAC/IstB-like"/>
</dbReference>
<dbReference type="GO" id="GO:0005524">
    <property type="term" value="F:ATP binding"/>
    <property type="evidence" value="ECO:0007669"/>
    <property type="project" value="UniProtKB-KW"/>
</dbReference>
<name>A0A4R3VJU3_9SPHI</name>
<reference evidence="5 6" key="1">
    <citation type="submission" date="2019-03" db="EMBL/GenBank/DDBJ databases">
        <title>Genomic Encyclopedia of Type Strains, Phase IV (KMG-IV): sequencing the most valuable type-strain genomes for metagenomic binning, comparative biology and taxonomic classification.</title>
        <authorList>
            <person name="Goeker M."/>
        </authorList>
    </citation>
    <scope>NUCLEOTIDE SEQUENCE [LARGE SCALE GENOMIC DNA]</scope>
    <source>
        <strain evidence="5 6">DSM 22362</strain>
    </source>
</reference>
<comment type="similarity">
    <text evidence="1">Belongs to the IS21/IS1162 putative ATP-binding protein family.</text>
</comment>
<dbReference type="PANTHER" id="PTHR30050">
    <property type="entry name" value="CHROMOSOMAL REPLICATION INITIATOR PROTEIN DNAA"/>
    <property type="match status" value="1"/>
</dbReference>
<gene>
    <name evidence="5" type="ORF">EDC17_10932</name>
</gene>
<evidence type="ECO:0000313" key="6">
    <source>
        <dbReference type="Proteomes" id="UP000295197"/>
    </source>
</evidence>
<evidence type="ECO:0000256" key="2">
    <source>
        <dbReference type="ARBA" id="ARBA00022741"/>
    </source>
</evidence>
<keyword evidence="6" id="KW-1185">Reference proteome</keyword>
<dbReference type="Proteomes" id="UP000295197">
    <property type="component" value="Unassembled WGS sequence"/>
</dbReference>
<proteinExistence type="inferred from homology"/>
<dbReference type="Pfam" id="PF01695">
    <property type="entry name" value="IstB_IS21"/>
    <property type="match status" value="1"/>
</dbReference>
<evidence type="ECO:0000259" key="4">
    <source>
        <dbReference type="SMART" id="SM00382"/>
    </source>
</evidence>
<dbReference type="PANTHER" id="PTHR30050:SF4">
    <property type="entry name" value="ATP-BINDING PROTEIN RV3427C IN INSERTION SEQUENCE-RELATED"/>
    <property type="match status" value="1"/>
</dbReference>
<keyword evidence="2" id="KW-0547">Nucleotide-binding</keyword>
<accession>A0A4R3VJU3</accession>
<protein>
    <submittedName>
        <fullName evidence="5">DNA replication protein DnaC</fullName>
    </submittedName>
</protein>
<dbReference type="PIRSF" id="PIRSF003073">
    <property type="entry name" value="DNAC_TnpB_IstB"/>
    <property type="match status" value="1"/>
</dbReference>
<dbReference type="NCBIfam" id="NF038214">
    <property type="entry name" value="IS21_help_AAA"/>
    <property type="match status" value="1"/>
</dbReference>
<dbReference type="GO" id="GO:0006260">
    <property type="term" value="P:DNA replication"/>
    <property type="evidence" value="ECO:0007669"/>
    <property type="project" value="TreeGrafter"/>
</dbReference>
<evidence type="ECO:0000313" key="5">
    <source>
        <dbReference type="EMBL" id="TCV04711.1"/>
    </source>
</evidence>
<evidence type="ECO:0000256" key="1">
    <source>
        <dbReference type="ARBA" id="ARBA00008059"/>
    </source>
</evidence>
<dbReference type="SUPFAM" id="SSF52540">
    <property type="entry name" value="P-loop containing nucleoside triphosphate hydrolases"/>
    <property type="match status" value="1"/>
</dbReference>
<dbReference type="InterPro" id="IPR027417">
    <property type="entry name" value="P-loop_NTPase"/>
</dbReference>
<dbReference type="InterPro" id="IPR003593">
    <property type="entry name" value="AAA+_ATPase"/>
</dbReference>
<dbReference type="AlphaFoldDB" id="A0A4R3VJU3"/>
<evidence type="ECO:0000256" key="3">
    <source>
        <dbReference type="ARBA" id="ARBA00022840"/>
    </source>
</evidence>
<dbReference type="EMBL" id="SMBZ01000093">
    <property type="protein sequence ID" value="TCV04711.1"/>
    <property type="molecule type" value="Genomic_DNA"/>
</dbReference>
<keyword evidence="3" id="KW-0067">ATP-binding</keyword>
<feature type="domain" description="AAA+ ATPase" evidence="4">
    <location>
        <begin position="118"/>
        <end position="255"/>
    </location>
</feature>